<dbReference type="PANTHER" id="PTHR31175:SF50">
    <property type="entry name" value="AUXIN-RESPONSIVE PROTEIN FAMILY, PUTATIVE-RELATED"/>
    <property type="match status" value="1"/>
</dbReference>
<feature type="region of interest" description="Disordered" evidence="2">
    <location>
        <begin position="100"/>
        <end position="122"/>
    </location>
</feature>
<dbReference type="PROSITE" id="PS51257">
    <property type="entry name" value="PROKAR_LIPOPROTEIN"/>
    <property type="match status" value="1"/>
</dbReference>
<reference evidence="3" key="1">
    <citation type="submission" date="2015-04" db="UniProtKB">
        <authorList>
            <consortium name="EnsemblPlants"/>
        </authorList>
    </citation>
    <scope>IDENTIFICATION</scope>
</reference>
<evidence type="ECO:0000313" key="4">
    <source>
        <dbReference type="Proteomes" id="UP000008021"/>
    </source>
</evidence>
<dbReference type="PANTHER" id="PTHR31175">
    <property type="entry name" value="AUXIN-RESPONSIVE FAMILY PROTEIN"/>
    <property type="match status" value="1"/>
</dbReference>
<proteinExistence type="inferred from homology"/>
<protein>
    <recommendedName>
        <fullName evidence="5">Auxin-responsive protein</fullName>
    </recommendedName>
</protein>
<dbReference type="Gramene" id="OMERI07G10960.1">
    <property type="protein sequence ID" value="OMERI07G10960.1"/>
    <property type="gene ID" value="OMERI07G10960"/>
</dbReference>
<dbReference type="EnsemblPlants" id="OMERI07G10960.1">
    <property type="protein sequence ID" value="OMERI07G10960.1"/>
    <property type="gene ID" value="OMERI07G10960"/>
</dbReference>
<dbReference type="AlphaFoldDB" id="A0A0E0EB42"/>
<reference evidence="3" key="2">
    <citation type="submission" date="2018-05" db="EMBL/GenBank/DDBJ databases">
        <title>OmerRS3 (Oryza meridionalis Reference Sequence Version 3).</title>
        <authorList>
            <person name="Zhang J."/>
            <person name="Kudrna D."/>
            <person name="Lee S."/>
            <person name="Talag J."/>
            <person name="Welchert J."/>
            <person name="Wing R.A."/>
        </authorList>
    </citation>
    <scope>NUCLEOTIDE SEQUENCE [LARGE SCALE GENOMIC DNA]</scope>
    <source>
        <strain evidence="3">cv. OR44</strain>
    </source>
</reference>
<dbReference type="eggNOG" id="ENOG502R44S">
    <property type="taxonomic scope" value="Eukaryota"/>
</dbReference>
<dbReference type="InterPro" id="IPR003676">
    <property type="entry name" value="SAUR_fam"/>
</dbReference>
<name>A0A0E0EB42_9ORYZ</name>
<dbReference type="STRING" id="40149.A0A0E0EB42"/>
<dbReference type="Pfam" id="PF02519">
    <property type="entry name" value="Auxin_inducible"/>
    <property type="match status" value="1"/>
</dbReference>
<evidence type="ECO:0008006" key="5">
    <source>
        <dbReference type="Google" id="ProtNLM"/>
    </source>
</evidence>
<evidence type="ECO:0000256" key="2">
    <source>
        <dbReference type="SAM" id="MobiDB-lite"/>
    </source>
</evidence>
<organism evidence="3">
    <name type="scientific">Oryza meridionalis</name>
    <dbReference type="NCBI Taxonomy" id="40149"/>
    <lineage>
        <taxon>Eukaryota</taxon>
        <taxon>Viridiplantae</taxon>
        <taxon>Streptophyta</taxon>
        <taxon>Embryophyta</taxon>
        <taxon>Tracheophyta</taxon>
        <taxon>Spermatophyta</taxon>
        <taxon>Magnoliopsida</taxon>
        <taxon>Liliopsida</taxon>
        <taxon>Poales</taxon>
        <taxon>Poaceae</taxon>
        <taxon>BOP clade</taxon>
        <taxon>Oryzoideae</taxon>
        <taxon>Oryzeae</taxon>
        <taxon>Oryzinae</taxon>
        <taxon>Oryza</taxon>
    </lineage>
</organism>
<comment type="similarity">
    <text evidence="1">Belongs to the ARG7 family.</text>
</comment>
<accession>A0A0E0EB42</accession>
<dbReference type="GO" id="GO:0009733">
    <property type="term" value="P:response to auxin"/>
    <property type="evidence" value="ECO:0007669"/>
    <property type="project" value="InterPro"/>
</dbReference>
<evidence type="ECO:0000313" key="3">
    <source>
        <dbReference type="EnsemblPlants" id="OMERI07G10960.1"/>
    </source>
</evidence>
<dbReference type="HOGENOM" id="CLU_090137_1_0_1"/>
<evidence type="ECO:0000256" key="1">
    <source>
        <dbReference type="ARBA" id="ARBA00006974"/>
    </source>
</evidence>
<keyword evidence="4" id="KW-1185">Reference proteome</keyword>
<dbReference type="Proteomes" id="UP000008021">
    <property type="component" value="Chromosome 7"/>
</dbReference>
<sequence>MVSSLRLAEISRKWSGSGSRKVTSPTAAAAAAACPRGHFAAYTRDGSRFFVPIACLASDTFRDLLSTAEEEFGSPGGRPIVLPCSADRLHQILAAFRSASGKNKCSPPSGSGGRAGGRTKIW</sequence>